<gene>
    <name evidence="1" type="ORF">X975_04994</name>
</gene>
<name>A0A087UZU6_STEMI</name>
<sequence>MHLLFIKILKRSFNIKCTMSVIFEVHLTTKSYKGNYFMPSSLWLQIKKRTNLENNITLHLLQRVVHLNFQFQLQNFHQIAHFERVKHTKQKQTPTANDR</sequence>
<protein>
    <submittedName>
        <fullName evidence="1">Uncharacterized protein</fullName>
    </submittedName>
</protein>
<accession>A0A087UZU6</accession>
<keyword evidence="2" id="KW-1185">Reference proteome</keyword>
<dbReference type="EMBL" id="KK122516">
    <property type="protein sequence ID" value="KFM82885.1"/>
    <property type="molecule type" value="Genomic_DNA"/>
</dbReference>
<reference evidence="1 2" key="1">
    <citation type="submission" date="2013-11" db="EMBL/GenBank/DDBJ databases">
        <title>Genome sequencing of Stegodyphus mimosarum.</title>
        <authorList>
            <person name="Bechsgaard J."/>
        </authorList>
    </citation>
    <scope>NUCLEOTIDE SEQUENCE [LARGE SCALE GENOMIC DNA]</scope>
</reference>
<organism evidence="1 2">
    <name type="scientific">Stegodyphus mimosarum</name>
    <name type="common">African social velvet spider</name>
    <dbReference type="NCBI Taxonomy" id="407821"/>
    <lineage>
        <taxon>Eukaryota</taxon>
        <taxon>Metazoa</taxon>
        <taxon>Ecdysozoa</taxon>
        <taxon>Arthropoda</taxon>
        <taxon>Chelicerata</taxon>
        <taxon>Arachnida</taxon>
        <taxon>Araneae</taxon>
        <taxon>Araneomorphae</taxon>
        <taxon>Entelegynae</taxon>
        <taxon>Eresoidea</taxon>
        <taxon>Eresidae</taxon>
        <taxon>Stegodyphus</taxon>
    </lineage>
</organism>
<dbReference type="AlphaFoldDB" id="A0A087UZU6"/>
<dbReference type="Proteomes" id="UP000054359">
    <property type="component" value="Unassembled WGS sequence"/>
</dbReference>
<feature type="non-terminal residue" evidence="1">
    <location>
        <position position="99"/>
    </location>
</feature>
<evidence type="ECO:0000313" key="2">
    <source>
        <dbReference type="Proteomes" id="UP000054359"/>
    </source>
</evidence>
<evidence type="ECO:0000313" key="1">
    <source>
        <dbReference type="EMBL" id="KFM82885.1"/>
    </source>
</evidence>
<proteinExistence type="predicted"/>